<name>A0A834LAW2_RHOSS</name>
<dbReference type="InterPro" id="IPR026055">
    <property type="entry name" value="FAR"/>
</dbReference>
<gene>
    <name evidence="2" type="ORF">RHSIM_Rhsim11G0111600</name>
</gene>
<dbReference type="GO" id="GO:0080019">
    <property type="term" value="F:alcohol-forming very long-chain fatty acyl-CoA reductase activity"/>
    <property type="evidence" value="ECO:0007669"/>
    <property type="project" value="InterPro"/>
</dbReference>
<protein>
    <recommendedName>
        <fullName evidence="1">Fatty acyl-CoA reductase C-terminal domain-containing protein</fullName>
    </recommendedName>
</protein>
<feature type="domain" description="Fatty acyl-CoA reductase C-terminal" evidence="1">
    <location>
        <begin position="3"/>
        <end position="69"/>
    </location>
</feature>
<sequence>MFLMRFVELYEPYLFFKGIYDDINTEKLRMATREGGIETDVFYFDPKVIDWEDYFMNIHFPGLIKYVFK</sequence>
<dbReference type="Proteomes" id="UP000626092">
    <property type="component" value="Unassembled WGS sequence"/>
</dbReference>
<dbReference type="CDD" id="cd09071">
    <property type="entry name" value="FAR_C"/>
    <property type="match status" value="1"/>
</dbReference>
<dbReference type="OrthoDB" id="429813at2759"/>
<evidence type="ECO:0000313" key="2">
    <source>
        <dbReference type="EMBL" id="KAF7126700.1"/>
    </source>
</evidence>
<evidence type="ECO:0000259" key="1">
    <source>
        <dbReference type="Pfam" id="PF03015"/>
    </source>
</evidence>
<dbReference type="GO" id="GO:0010345">
    <property type="term" value="P:suberin biosynthetic process"/>
    <property type="evidence" value="ECO:0007669"/>
    <property type="project" value="TreeGrafter"/>
</dbReference>
<comment type="caution">
    <text evidence="2">The sequence shown here is derived from an EMBL/GenBank/DDBJ whole genome shotgun (WGS) entry which is preliminary data.</text>
</comment>
<dbReference type="EMBL" id="WJXA01000011">
    <property type="protein sequence ID" value="KAF7126700.1"/>
    <property type="molecule type" value="Genomic_DNA"/>
</dbReference>
<dbReference type="PANTHER" id="PTHR11011">
    <property type="entry name" value="MALE STERILITY PROTEIN 2-RELATED"/>
    <property type="match status" value="1"/>
</dbReference>
<dbReference type="PANTHER" id="PTHR11011:SF99">
    <property type="entry name" value="FATTY ACYL-COA REDUCTASE 3"/>
    <property type="match status" value="1"/>
</dbReference>
<evidence type="ECO:0000313" key="3">
    <source>
        <dbReference type="Proteomes" id="UP000626092"/>
    </source>
</evidence>
<dbReference type="GO" id="GO:0035336">
    <property type="term" value="P:long-chain fatty-acyl-CoA metabolic process"/>
    <property type="evidence" value="ECO:0007669"/>
    <property type="project" value="TreeGrafter"/>
</dbReference>
<organism evidence="2 3">
    <name type="scientific">Rhododendron simsii</name>
    <name type="common">Sims's rhododendron</name>
    <dbReference type="NCBI Taxonomy" id="118357"/>
    <lineage>
        <taxon>Eukaryota</taxon>
        <taxon>Viridiplantae</taxon>
        <taxon>Streptophyta</taxon>
        <taxon>Embryophyta</taxon>
        <taxon>Tracheophyta</taxon>
        <taxon>Spermatophyta</taxon>
        <taxon>Magnoliopsida</taxon>
        <taxon>eudicotyledons</taxon>
        <taxon>Gunneridae</taxon>
        <taxon>Pentapetalae</taxon>
        <taxon>asterids</taxon>
        <taxon>Ericales</taxon>
        <taxon>Ericaceae</taxon>
        <taxon>Ericoideae</taxon>
        <taxon>Rhodoreae</taxon>
        <taxon>Rhododendron</taxon>
    </lineage>
</organism>
<dbReference type="AlphaFoldDB" id="A0A834LAW2"/>
<dbReference type="Pfam" id="PF03015">
    <property type="entry name" value="Sterile"/>
    <property type="match status" value="1"/>
</dbReference>
<reference evidence="2" key="1">
    <citation type="submission" date="2019-11" db="EMBL/GenBank/DDBJ databases">
        <authorList>
            <person name="Liu Y."/>
            <person name="Hou J."/>
            <person name="Li T.-Q."/>
            <person name="Guan C.-H."/>
            <person name="Wu X."/>
            <person name="Wu H.-Z."/>
            <person name="Ling F."/>
            <person name="Zhang R."/>
            <person name="Shi X.-G."/>
            <person name="Ren J.-P."/>
            <person name="Chen E.-F."/>
            <person name="Sun J.-M."/>
        </authorList>
    </citation>
    <scope>NUCLEOTIDE SEQUENCE</scope>
    <source>
        <strain evidence="2">Adult_tree_wgs_1</strain>
        <tissue evidence="2">Leaves</tissue>
    </source>
</reference>
<dbReference type="InterPro" id="IPR033640">
    <property type="entry name" value="FAR_C"/>
</dbReference>
<accession>A0A834LAW2</accession>
<proteinExistence type="predicted"/>
<keyword evidence="3" id="KW-1185">Reference proteome</keyword>